<name>A0A1H9LPV3_9EURY</name>
<sequence>MRWKRTGATLMATMLVLSTLAIGGALAQESTTESQANGDFLAQELDQSGDEEYSTQDVYTDSSRQYVNGDYIRLESRMVSDFGSGIKATYHADGEATATWEGSGTPDEIDLESTLSIGGIEVSVQAPSGANFEPGSGYSYVFEDSVTNGDSIHFEYRDFYAESYVALYNGKQRDSATFSWGSDSYSLNNHMQND</sequence>
<dbReference type="RefSeq" id="WP_139210907.1">
    <property type="nucleotide sequence ID" value="NZ_FOFD01000004.1"/>
</dbReference>
<proteinExistence type="predicted"/>
<protein>
    <submittedName>
        <fullName evidence="1">Uncharacterized protein</fullName>
    </submittedName>
</protein>
<keyword evidence="2" id="KW-1185">Reference proteome</keyword>
<dbReference type="Proteomes" id="UP000199114">
    <property type="component" value="Unassembled WGS sequence"/>
</dbReference>
<accession>A0A1H9LPV3</accession>
<dbReference type="EMBL" id="FOFD01000004">
    <property type="protein sequence ID" value="SER13185.1"/>
    <property type="molecule type" value="Genomic_DNA"/>
</dbReference>
<reference evidence="2" key="1">
    <citation type="submission" date="2016-10" db="EMBL/GenBank/DDBJ databases">
        <authorList>
            <person name="Varghese N."/>
            <person name="Submissions S."/>
        </authorList>
    </citation>
    <scope>NUCLEOTIDE SEQUENCE [LARGE SCALE GENOMIC DNA]</scope>
    <source>
        <strain evidence="2">DSM 25055</strain>
    </source>
</reference>
<gene>
    <name evidence="1" type="ORF">SAMN04489841_3033</name>
</gene>
<evidence type="ECO:0000313" key="2">
    <source>
        <dbReference type="Proteomes" id="UP000199114"/>
    </source>
</evidence>
<evidence type="ECO:0000313" key="1">
    <source>
        <dbReference type="EMBL" id="SER13185.1"/>
    </source>
</evidence>
<dbReference type="AlphaFoldDB" id="A0A1H9LPV3"/>
<organism evidence="1 2">
    <name type="scientific">Natrinema salaciae</name>
    <dbReference type="NCBI Taxonomy" id="1186196"/>
    <lineage>
        <taxon>Archaea</taxon>
        <taxon>Methanobacteriati</taxon>
        <taxon>Methanobacteriota</taxon>
        <taxon>Stenosarchaea group</taxon>
        <taxon>Halobacteria</taxon>
        <taxon>Halobacteriales</taxon>
        <taxon>Natrialbaceae</taxon>
        <taxon>Natrinema</taxon>
    </lineage>
</organism>
<dbReference type="STRING" id="1186196.SAMN04489841_3033"/>